<dbReference type="Pfam" id="PF08561">
    <property type="entry name" value="Ribosomal_L37"/>
    <property type="match status" value="1"/>
</dbReference>
<dbReference type="AlphaFoldDB" id="A0A2H1W8J4"/>
<name>A0A2H1W8J4_SPOFR</name>
<evidence type="ECO:0000313" key="8">
    <source>
        <dbReference type="EMBL" id="SOQ49367.1"/>
    </source>
</evidence>
<comment type="similarity">
    <text evidence="6">Belongs to the mitochondrion-specific ribosomal protein mL54 family.</text>
</comment>
<keyword evidence="3 10" id="KW-0689">Ribosomal protein</keyword>
<dbReference type="OrthoDB" id="10252718at2759"/>
<accession>A0A2H1W8J4</accession>
<evidence type="ECO:0000256" key="4">
    <source>
        <dbReference type="ARBA" id="ARBA00023128"/>
    </source>
</evidence>
<reference evidence="8" key="1">
    <citation type="submission" date="2016-07" db="EMBL/GenBank/DDBJ databases">
        <authorList>
            <person name="Bretaudeau A."/>
        </authorList>
    </citation>
    <scope>NUCLEOTIDE SEQUENCE</scope>
    <source>
        <strain evidence="8">Rice</strain>
        <tissue evidence="8">Whole body</tissue>
    </source>
</reference>
<dbReference type="InterPro" id="IPR013870">
    <property type="entry name" value="Ribosomal_mL54"/>
</dbReference>
<evidence type="ECO:0000256" key="7">
    <source>
        <dbReference type="ARBA" id="ARBA00035179"/>
    </source>
</evidence>
<keyword evidence="9" id="KW-1185">Reference proteome</keyword>
<evidence type="ECO:0000256" key="5">
    <source>
        <dbReference type="ARBA" id="ARBA00023274"/>
    </source>
</evidence>
<dbReference type="PANTHER" id="PTHR28595">
    <property type="entry name" value="39S RIBOSOMAL PROTEIN L54, MITOCHONDRIAL"/>
    <property type="match status" value="1"/>
</dbReference>
<keyword evidence="5" id="KW-0687">Ribonucleoprotein</keyword>
<dbReference type="GO" id="GO:0005762">
    <property type="term" value="C:mitochondrial large ribosomal subunit"/>
    <property type="evidence" value="ECO:0007669"/>
    <property type="project" value="TreeGrafter"/>
</dbReference>
<keyword evidence="4" id="KW-0496">Mitochondrion</keyword>
<comment type="subcellular location">
    <subcellularLocation>
        <location evidence="1">Mitochondrion</location>
    </subcellularLocation>
</comment>
<dbReference type="GO" id="GO:0003735">
    <property type="term" value="F:structural constituent of ribosome"/>
    <property type="evidence" value="ECO:0007669"/>
    <property type="project" value="TreeGrafter"/>
</dbReference>
<sequence>MSCGFLIRTLLPLRQVFTAQTSHLHSSGVTFAAVKKTTSAAGGVMGLGKGKKKAGKLGAMEKKEMPVESDPHKLVNYVCGSNIYTTGEDVKLQEDSAYPAWLWELRVGRAPALHELSPDSKQYWLRVRAAAMRRNNKLRSMRKF</sequence>
<evidence type="ECO:0000256" key="2">
    <source>
        <dbReference type="ARBA" id="ARBA00022946"/>
    </source>
</evidence>
<evidence type="ECO:0000256" key="1">
    <source>
        <dbReference type="ARBA" id="ARBA00004173"/>
    </source>
</evidence>
<evidence type="ECO:0000256" key="6">
    <source>
        <dbReference type="ARBA" id="ARBA00033752"/>
    </source>
</evidence>
<dbReference type="EMBL" id="ODYU01007007">
    <property type="protein sequence ID" value="SOQ49367.1"/>
    <property type="molecule type" value="Genomic_DNA"/>
</dbReference>
<evidence type="ECO:0000256" key="3">
    <source>
        <dbReference type="ARBA" id="ARBA00022980"/>
    </source>
</evidence>
<dbReference type="RefSeq" id="XP_035454667.2">
    <property type="nucleotide sequence ID" value="XM_035598774.2"/>
</dbReference>
<keyword evidence="2" id="KW-0809">Transit peptide</keyword>
<proteinExistence type="inferred from homology"/>
<gene>
    <name evidence="10" type="primary">LOC118279201</name>
    <name evidence="8" type="ORF">SFRICE_014566</name>
</gene>
<reference evidence="10" key="2">
    <citation type="submission" date="2025-04" db="UniProtKB">
        <authorList>
            <consortium name="RefSeq"/>
        </authorList>
    </citation>
    <scope>IDENTIFICATION</scope>
    <source>
        <tissue evidence="10">Whole larval tissue</tissue>
    </source>
</reference>
<evidence type="ECO:0000313" key="10">
    <source>
        <dbReference type="RefSeq" id="XP_035454667.2"/>
    </source>
</evidence>
<dbReference type="Proteomes" id="UP000829999">
    <property type="component" value="Chromosome 14"/>
</dbReference>
<organism evidence="8">
    <name type="scientific">Spodoptera frugiperda</name>
    <name type="common">Fall armyworm</name>
    <dbReference type="NCBI Taxonomy" id="7108"/>
    <lineage>
        <taxon>Eukaryota</taxon>
        <taxon>Metazoa</taxon>
        <taxon>Ecdysozoa</taxon>
        <taxon>Arthropoda</taxon>
        <taxon>Hexapoda</taxon>
        <taxon>Insecta</taxon>
        <taxon>Pterygota</taxon>
        <taxon>Neoptera</taxon>
        <taxon>Endopterygota</taxon>
        <taxon>Lepidoptera</taxon>
        <taxon>Glossata</taxon>
        <taxon>Ditrysia</taxon>
        <taxon>Noctuoidea</taxon>
        <taxon>Noctuidae</taxon>
        <taxon>Amphipyrinae</taxon>
        <taxon>Spodoptera</taxon>
    </lineage>
</organism>
<protein>
    <recommendedName>
        <fullName evidence="7">Large ribosomal subunit protein mL54</fullName>
    </recommendedName>
</protein>
<dbReference type="GeneID" id="118279201"/>
<dbReference type="CTD" id="116541"/>
<dbReference type="PANTHER" id="PTHR28595:SF1">
    <property type="entry name" value="LARGE RIBOSOMAL SUBUNIT PROTEIN ML54"/>
    <property type="match status" value="1"/>
</dbReference>
<evidence type="ECO:0000313" key="9">
    <source>
        <dbReference type="Proteomes" id="UP000829999"/>
    </source>
</evidence>